<keyword evidence="9" id="KW-1185">Reference proteome</keyword>
<dbReference type="Gene3D" id="1.10.510.10">
    <property type="entry name" value="Transferase(Phosphotransferase) domain 1"/>
    <property type="match status" value="1"/>
</dbReference>
<dbReference type="PROSITE" id="PS51285">
    <property type="entry name" value="AGC_KINASE_CTER"/>
    <property type="match status" value="1"/>
</dbReference>
<evidence type="ECO:0000259" key="6">
    <source>
        <dbReference type="PROSITE" id="PS50011"/>
    </source>
</evidence>
<dbReference type="AlphaFoldDB" id="A0A9P6DYT3"/>
<dbReference type="Pfam" id="PF00069">
    <property type="entry name" value="Pkinase"/>
    <property type="match status" value="1"/>
</dbReference>
<keyword evidence="3" id="KW-0547">Nucleotide-binding</keyword>
<dbReference type="OrthoDB" id="63267at2759"/>
<dbReference type="InterPro" id="IPR000719">
    <property type="entry name" value="Prot_kinase_dom"/>
</dbReference>
<proteinExistence type="predicted"/>
<dbReference type="PROSITE" id="PS50011">
    <property type="entry name" value="PROTEIN_KINASE_DOM"/>
    <property type="match status" value="1"/>
</dbReference>
<dbReference type="FunFam" id="1.10.510.10:FF:000210">
    <property type="entry name" value="Non-specific serine/threonine protein kinase"/>
    <property type="match status" value="1"/>
</dbReference>
<feature type="domain" description="Protein kinase" evidence="6">
    <location>
        <begin position="43"/>
        <end position="302"/>
    </location>
</feature>
<gene>
    <name evidence="8" type="ORF">BS47DRAFT_1292519</name>
</gene>
<keyword evidence="2" id="KW-0808">Transferase</keyword>
<keyword evidence="4" id="KW-0418">Kinase</keyword>
<reference evidence="8" key="1">
    <citation type="journal article" date="2020" name="Nat. Commun.">
        <title>Large-scale genome sequencing of mycorrhizal fungi provides insights into the early evolution of symbiotic traits.</title>
        <authorList>
            <person name="Miyauchi S."/>
            <person name="Kiss E."/>
            <person name="Kuo A."/>
            <person name="Drula E."/>
            <person name="Kohler A."/>
            <person name="Sanchez-Garcia M."/>
            <person name="Morin E."/>
            <person name="Andreopoulos B."/>
            <person name="Barry K.W."/>
            <person name="Bonito G."/>
            <person name="Buee M."/>
            <person name="Carver A."/>
            <person name="Chen C."/>
            <person name="Cichocki N."/>
            <person name="Clum A."/>
            <person name="Culley D."/>
            <person name="Crous P.W."/>
            <person name="Fauchery L."/>
            <person name="Girlanda M."/>
            <person name="Hayes R.D."/>
            <person name="Keri Z."/>
            <person name="LaButti K."/>
            <person name="Lipzen A."/>
            <person name="Lombard V."/>
            <person name="Magnuson J."/>
            <person name="Maillard F."/>
            <person name="Murat C."/>
            <person name="Nolan M."/>
            <person name="Ohm R.A."/>
            <person name="Pangilinan J."/>
            <person name="Pereira M.F."/>
            <person name="Perotto S."/>
            <person name="Peter M."/>
            <person name="Pfister S."/>
            <person name="Riley R."/>
            <person name="Sitrit Y."/>
            <person name="Stielow J.B."/>
            <person name="Szollosi G."/>
            <person name="Zifcakova L."/>
            <person name="Stursova M."/>
            <person name="Spatafora J.W."/>
            <person name="Tedersoo L."/>
            <person name="Vaario L.M."/>
            <person name="Yamada A."/>
            <person name="Yan M."/>
            <person name="Wang P."/>
            <person name="Xu J."/>
            <person name="Bruns T."/>
            <person name="Baldrian P."/>
            <person name="Vilgalys R."/>
            <person name="Dunand C."/>
            <person name="Henrissat B."/>
            <person name="Grigoriev I.V."/>
            <person name="Hibbett D."/>
            <person name="Nagy L.G."/>
            <person name="Martin F.M."/>
        </authorList>
    </citation>
    <scope>NUCLEOTIDE SEQUENCE</scope>
    <source>
        <strain evidence="8">UP504</strain>
    </source>
</reference>
<evidence type="ECO:0000313" key="9">
    <source>
        <dbReference type="Proteomes" id="UP000886523"/>
    </source>
</evidence>
<feature type="domain" description="AGC-kinase C-terminal" evidence="7">
    <location>
        <begin position="303"/>
        <end position="327"/>
    </location>
</feature>
<dbReference type="EMBL" id="MU128940">
    <property type="protein sequence ID" value="KAF9516309.1"/>
    <property type="molecule type" value="Genomic_DNA"/>
</dbReference>
<dbReference type="GO" id="GO:0005524">
    <property type="term" value="F:ATP binding"/>
    <property type="evidence" value="ECO:0007669"/>
    <property type="project" value="UniProtKB-KW"/>
</dbReference>
<accession>A0A9P6DYT3</accession>
<sequence length="327" mass="36587">MSGLPTEQQPPVPPTVRIAPPIPLASSSTAVYAGEQDAGLDDFDFLAVLSRGESTKLLLAQQKPSGALRAIKVIKKLSIVASDELQRTRSEKLAFLAATRESHPFLLTLHSCFQTKTRLYFVIEYVAGGDLLHHIQRRRFTLPEVKFYAAEVLLALQFLHRNGIIYRNLKLDNILVALDGHIKLIDYAICKTDLWFGSTTRSFCGTSEFMAPEILLEQGYGHGIDWWAFGVLTYELLLGEAPFHGEDDDEVFDAILEDVPLYPVSLPLDAISMLQGLLTRDPARRLGSGPDDAEPIKRHEFFKGTDFDDFLQKRILPPFVPVIVCIH</sequence>
<dbReference type="InterPro" id="IPR011009">
    <property type="entry name" value="Kinase-like_dom_sf"/>
</dbReference>
<evidence type="ECO:0000256" key="2">
    <source>
        <dbReference type="ARBA" id="ARBA00022679"/>
    </source>
</evidence>
<evidence type="ECO:0000313" key="8">
    <source>
        <dbReference type="EMBL" id="KAF9516309.1"/>
    </source>
</evidence>
<name>A0A9P6DYT3_9AGAM</name>
<dbReference type="GO" id="GO:0004674">
    <property type="term" value="F:protein serine/threonine kinase activity"/>
    <property type="evidence" value="ECO:0007669"/>
    <property type="project" value="UniProtKB-KW"/>
</dbReference>
<evidence type="ECO:0000259" key="7">
    <source>
        <dbReference type="PROSITE" id="PS51285"/>
    </source>
</evidence>
<dbReference type="SUPFAM" id="SSF56112">
    <property type="entry name" value="Protein kinase-like (PK-like)"/>
    <property type="match status" value="1"/>
</dbReference>
<dbReference type="PANTHER" id="PTHR24351">
    <property type="entry name" value="RIBOSOMAL PROTEIN S6 KINASE"/>
    <property type="match status" value="1"/>
</dbReference>
<dbReference type="Gene3D" id="3.30.200.20">
    <property type="entry name" value="Phosphorylase Kinase, domain 1"/>
    <property type="match status" value="1"/>
</dbReference>
<evidence type="ECO:0000256" key="4">
    <source>
        <dbReference type="ARBA" id="ARBA00022777"/>
    </source>
</evidence>
<keyword evidence="1" id="KW-0723">Serine/threonine-protein kinase</keyword>
<evidence type="ECO:0000256" key="5">
    <source>
        <dbReference type="ARBA" id="ARBA00022840"/>
    </source>
</evidence>
<protein>
    <submittedName>
        <fullName evidence="8">Uncharacterized protein</fullName>
    </submittedName>
</protein>
<dbReference type="FunFam" id="3.30.200.20:FF:000103">
    <property type="entry name" value="Protein kinase C"/>
    <property type="match status" value="1"/>
</dbReference>
<evidence type="ECO:0000256" key="3">
    <source>
        <dbReference type="ARBA" id="ARBA00022741"/>
    </source>
</evidence>
<organism evidence="8 9">
    <name type="scientific">Hydnum rufescens UP504</name>
    <dbReference type="NCBI Taxonomy" id="1448309"/>
    <lineage>
        <taxon>Eukaryota</taxon>
        <taxon>Fungi</taxon>
        <taxon>Dikarya</taxon>
        <taxon>Basidiomycota</taxon>
        <taxon>Agaricomycotina</taxon>
        <taxon>Agaricomycetes</taxon>
        <taxon>Cantharellales</taxon>
        <taxon>Hydnaceae</taxon>
        <taxon>Hydnum</taxon>
    </lineage>
</organism>
<evidence type="ECO:0000256" key="1">
    <source>
        <dbReference type="ARBA" id="ARBA00022527"/>
    </source>
</evidence>
<dbReference type="InterPro" id="IPR000961">
    <property type="entry name" value="AGC-kinase_C"/>
</dbReference>
<keyword evidence="5" id="KW-0067">ATP-binding</keyword>
<comment type="caution">
    <text evidence="8">The sequence shown here is derived from an EMBL/GenBank/DDBJ whole genome shotgun (WGS) entry which is preliminary data.</text>
</comment>
<dbReference type="Proteomes" id="UP000886523">
    <property type="component" value="Unassembled WGS sequence"/>
</dbReference>